<dbReference type="FunFam" id="2.10.110.10:FF:000053">
    <property type="entry name" value="Actin-binding LIM protein family, member 2"/>
    <property type="match status" value="1"/>
</dbReference>
<dbReference type="GO" id="GO:0007010">
    <property type="term" value="P:cytoskeleton organization"/>
    <property type="evidence" value="ECO:0007669"/>
    <property type="project" value="InterPro"/>
</dbReference>
<proteinExistence type="predicted"/>
<evidence type="ECO:0000256" key="3">
    <source>
        <dbReference type="ARBA" id="ARBA00022553"/>
    </source>
</evidence>
<dbReference type="PANTHER" id="PTHR24213:SF6">
    <property type="entry name" value="ACTIN-BINDING LIM PROTEIN 2"/>
    <property type="match status" value="1"/>
</dbReference>
<feature type="region of interest" description="Disordered" evidence="13">
    <location>
        <begin position="337"/>
        <end position="442"/>
    </location>
</feature>
<feature type="domain" description="HP" evidence="15">
    <location>
        <begin position="492"/>
        <end position="560"/>
    </location>
</feature>
<dbReference type="Gene3D" id="2.10.110.10">
    <property type="entry name" value="Cysteine Rich Protein"/>
    <property type="match status" value="4"/>
</dbReference>
<evidence type="ECO:0000256" key="11">
    <source>
        <dbReference type="ARBA" id="ARBA00075723"/>
    </source>
</evidence>
<dbReference type="PROSITE" id="PS00478">
    <property type="entry name" value="LIM_DOMAIN_1"/>
    <property type="match status" value="3"/>
</dbReference>
<dbReference type="InterPro" id="IPR036886">
    <property type="entry name" value="Villin_headpiece_dom_sf"/>
</dbReference>
<comment type="function">
    <text evidence="8">May act as scaffold protein. May stimulate ABRA activity and ABRA-dependent SRF transcriptional activity.</text>
</comment>
<dbReference type="GO" id="GO:0005737">
    <property type="term" value="C:cytoplasm"/>
    <property type="evidence" value="ECO:0007669"/>
    <property type="project" value="UniProtKB-SubCell"/>
</dbReference>
<reference evidence="16 17" key="1">
    <citation type="journal article" date="2020" name="Nat. Commun.">
        <title>Donkey genomes provide new insights into domestication and selection for coat color.</title>
        <authorList>
            <person name="Wang"/>
            <person name="C."/>
            <person name="Li"/>
            <person name="H."/>
            <person name="Guo"/>
            <person name="Y."/>
            <person name="Huang"/>
            <person name="J."/>
            <person name="Sun"/>
            <person name="Y."/>
            <person name="Min"/>
            <person name="J."/>
            <person name="Wang"/>
            <person name="J."/>
            <person name="Fang"/>
            <person name="X."/>
            <person name="Zhao"/>
            <person name="Z."/>
            <person name="Wang"/>
            <person name="S."/>
            <person name="Zhang"/>
            <person name="Y."/>
            <person name="Liu"/>
            <person name="Q."/>
            <person name="Jiang"/>
            <person name="Q."/>
            <person name="Wang"/>
            <person name="X."/>
            <person name="Guo"/>
            <person name="Y."/>
            <person name="Yang"/>
            <person name="C."/>
            <person name="Wang"/>
            <person name="Y."/>
            <person name="Tian"/>
            <person name="F."/>
            <person name="Zhuang"/>
            <person name="G."/>
            <person name="Fan"/>
            <person name="Y."/>
            <person name="Gao"/>
            <person name="Q."/>
            <person name="Li"/>
            <person name="Y."/>
            <person name="Ju"/>
            <person name="Z."/>
            <person name="Li"/>
            <person name="J."/>
            <person name="Li"/>
            <person name="R."/>
            <person name="Hou"/>
            <person name="M."/>
            <person name="Yang"/>
            <person name="G."/>
            <person name="Liu"/>
            <person name="G."/>
            <person name="Liu"/>
            <person name="W."/>
            <person name="Guo"/>
            <person name="J."/>
            <person name="Pan"/>
            <person name="S."/>
            <person name="Fan"/>
            <person name="G."/>
            <person name="Zhang"/>
            <person name="W."/>
            <person name="Zhang"/>
            <person name="R."/>
            <person name="Yu"/>
            <person name="J."/>
            <person name="Zhang"/>
            <person name="X."/>
            <person name="Yin"/>
            <person name="Q."/>
            <person name="Ji"/>
            <person name="C."/>
            <person name="Jin"/>
            <person name="Y."/>
            <person name="Yue"/>
            <person name="G."/>
            <person name="Liu"/>
            <person name="M."/>
            <person name="Xu"/>
            <person name="J."/>
            <person name="Liu"/>
            <person name="S."/>
            <person name="Jordana"/>
            <person name="J."/>
            <person name="Noce"/>
            <person name="A."/>
            <person name="Amills"/>
            <person name="M."/>
            <person name="Wu"/>
            <person name="D.D."/>
            <person name="Li"/>
            <person name="S."/>
            <person name="Zhou"/>
            <person name="X. and Zhong"/>
            <person name="J."/>
        </authorList>
    </citation>
    <scope>NUCLEOTIDE SEQUENCE [LARGE SCALE GENOMIC DNA]</scope>
</reference>
<keyword evidence="5" id="KW-0677">Repeat</keyword>
<dbReference type="PROSITE" id="PS51089">
    <property type="entry name" value="HP"/>
    <property type="match status" value="1"/>
</dbReference>
<dbReference type="GO" id="GO:0030032">
    <property type="term" value="P:lamellipodium assembly"/>
    <property type="evidence" value="ECO:0007669"/>
    <property type="project" value="TreeGrafter"/>
</dbReference>
<dbReference type="FunFam" id="2.10.110.10:FF:000080">
    <property type="entry name" value="actin-binding LIM protein 1 isoform X6"/>
    <property type="match status" value="1"/>
</dbReference>
<reference evidence="16" key="3">
    <citation type="submission" date="2025-09" db="UniProtKB">
        <authorList>
            <consortium name="Ensembl"/>
        </authorList>
    </citation>
    <scope>IDENTIFICATION</scope>
</reference>
<dbReference type="Pfam" id="PF02209">
    <property type="entry name" value="VHP"/>
    <property type="match status" value="1"/>
</dbReference>
<dbReference type="Gene3D" id="1.10.950.10">
    <property type="entry name" value="Villin headpiece domain"/>
    <property type="match status" value="1"/>
</dbReference>
<dbReference type="GO" id="GO:0051015">
    <property type="term" value="F:actin filament binding"/>
    <property type="evidence" value="ECO:0007669"/>
    <property type="project" value="TreeGrafter"/>
</dbReference>
<dbReference type="GO" id="GO:0015629">
    <property type="term" value="C:actin cytoskeleton"/>
    <property type="evidence" value="ECO:0007669"/>
    <property type="project" value="TreeGrafter"/>
</dbReference>
<evidence type="ECO:0000256" key="5">
    <source>
        <dbReference type="ARBA" id="ARBA00022737"/>
    </source>
</evidence>
<evidence type="ECO:0000256" key="13">
    <source>
        <dbReference type="SAM" id="MobiDB-lite"/>
    </source>
</evidence>
<protein>
    <recommendedName>
        <fullName evidence="10">Actin-binding LIM protein 2</fullName>
    </recommendedName>
    <alternativeName>
        <fullName evidence="11">Actin-binding LIM protein family member 2</fullName>
    </alternativeName>
</protein>
<keyword evidence="6 12" id="KW-0862">Zinc</keyword>
<keyword evidence="2" id="KW-0963">Cytoplasm</keyword>
<dbReference type="GeneTree" id="ENSGT00950000182850"/>
<dbReference type="SUPFAM" id="SSF47050">
    <property type="entry name" value="VHP, Villin headpiece domain"/>
    <property type="match status" value="1"/>
</dbReference>
<reference evidence="16" key="2">
    <citation type="submission" date="2025-08" db="UniProtKB">
        <authorList>
            <consortium name="Ensembl"/>
        </authorList>
    </citation>
    <scope>IDENTIFICATION</scope>
</reference>
<dbReference type="PROSITE" id="PS50023">
    <property type="entry name" value="LIM_DOMAIN_2"/>
    <property type="match status" value="3"/>
</dbReference>
<evidence type="ECO:0000256" key="12">
    <source>
        <dbReference type="PROSITE-ProRule" id="PRU00125"/>
    </source>
</evidence>
<dbReference type="FunFam" id="2.10.110.10:FF:000007">
    <property type="entry name" value="actin-binding LIM protein 1 isoform X1"/>
    <property type="match status" value="1"/>
</dbReference>
<evidence type="ECO:0000256" key="7">
    <source>
        <dbReference type="ARBA" id="ARBA00023038"/>
    </source>
</evidence>
<keyword evidence="4 12" id="KW-0479">Metal-binding</keyword>
<feature type="compositionally biased region" description="Low complexity" evidence="13">
    <location>
        <begin position="280"/>
        <end position="296"/>
    </location>
</feature>
<dbReference type="CDD" id="cd09330">
    <property type="entry name" value="LIM4_abLIM"/>
    <property type="match status" value="1"/>
</dbReference>
<dbReference type="Ensembl" id="ENSEAST00005007599.2">
    <property type="protein sequence ID" value="ENSEASP00005006959.2"/>
    <property type="gene ID" value="ENSEASG00005004676.2"/>
</dbReference>
<feature type="domain" description="LIM zinc-binding" evidence="14">
    <location>
        <begin position="22"/>
        <end position="81"/>
    </location>
</feature>
<dbReference type="Pfam" id="PF16182">
    <property type="entry name" value="AbLIM_anchor"/>
    <property type="match status" value="2"/>
</dbReference>
<keyword evidence="3" id="KW-0597">Phosphoprotein</keyword>
<evidence type="ECO:0000313" key="16">
    <source>
        <dbReference type="Ensembl" id="ENSEASP00005006959.2"/>
    </source>
</evidence>
<sequence length="560" mass="62059">MSAVSEPQAAHSPVEKPPGTVILCHTCGNVCKGEVLRVQNKHFHIKCFVCKACGCDLAEGGFFVRQGEYICTRDYQRLYGTRCFSCDQFIEGEVVSALGKTYHPDCFVCAVCRLPFPPGDRVTFNGKECVCQKCSLPPAVAGSSAPLSQGLWSCGGCGTEIKNGQSLVALDKHWHLGCFKCKTCGKQLNAEYISKDGLPYCEADYHSEFGIRCDGCEKYITGHVLEAGEKHYHPLCALCVRCGRMFAEGEEMYLQGSSIWHPACRQAARTEDKNKETRTSSESIISGPASSASGSPSRAIYAKLGDEILDYRDLAALPKNKAIYNIDRPDMISYSPYISHSVGDRQSCSEGDQDDRSYKQCRTSSPSSTGSVSLGRYTPTSRSPQHYSRPAARRSDGEDGSFDQDNRKKTSWLILKGDADTRTTSPDLDSQSLSHSSGTDRDALQTVQGDSFYSRCPYSKSDPLPGHGKNGLDHRNANLAPCGADLDASWGTREYKIYPYDSLIVTNRIRVKLPKDVDRTRLERHLSPEEFREVFGMGMEEFDRLALWKRNDLKKKALLF</sequence>
<feature type="region of interest" description="Disordered" evidence="13">
    <location>
        <begin position="270"/>
        <end position="296"/>
    </location>
</feature>
<dbReference type="AlphaFoldDB" id="A0A8C4LD54"/>
<dbReference type="PANTHER" id="PTHR24213">
    <property type="entry name" value="ACTIN-BINDING LIM PROTEIN"/>
    <property type="match status" value="1"/>
</dbReference>
<dbReference type="SUPFAM" id="SSF57716">
    <property type="entry name" value="Glucocorticoid receptor-like (DNA-binding domain)"/>
    <property type="match status" value="6"/>
</dbReference>
<dbReference type="FunFam" id="2.10.110.10:FF:000003">
    <property type="entry name" value="actin-binding LIM protein 1 isoform X1"/>
    <property type="match status" value="1"/>
</dbReference>
<comment type="subunit">
    <text evidence="9">Interacts with F-actin and ABRA.</text>
</comment>
<evidence type="ECO:0000256" key="9">
    <source>
        <dbReference type="ARBA" id="ARBA00065493"/>
    </source>
</evidence>
<evidence type="ECO:0000256" key="8">
    <source>
        <dbReference type="ARBA" id="ARBA00060056"/>
    </source>
</evidence>
<dbReference type="InterPro" id="IPR001781">
    <property type="entry name" value="Znf_LIM"/>
</dbReference>
<dbReference type="GO" id="GO:0046872">
    <property type="term" value="F:metal ion binding"/>
    <property type="evidence" value="ECO:0007669"/>
    <property type="project" value="UniProtKB-KW"/>
</dbReference>
<dbReference type="CDD" id="cd09328">
    <property type="entry name" value="LIM2_abLIM"/>
    <property type="match status" value="1"/>
</dbReference>
<dbReference type="SMART" id="SM00132">
    <property type="entry name" value="LIM"/>
    <property type="match status" value="4"/>
</dbReference>
<evidence type="ECO:0000313" key="17">
    <source>
        <dbReference type="Proteomes" id="UP000694387"/>
    </source>
</evidence>
<evidence type="ECO:0000259" key="15">
    <source>
        <dbReference type="PROSITE" id="PS51089"/>
    </source>
</evidence>
<dbReference type="InterPro" id="IPR051618">
    <property type="entry name" value="Actin-binding_LIM"/>
</dbReference>
<feature type="domain" description="LIM zinc-binding" evidence="14">
    <location>
        <begin position="82"/>
        <end position="141"/>
    </location>
</feature>
<feature type="compositionally biased region" description="Low complexity" evidence="13">
    <location>
        <begin position="364"/>
        <end position="373"/>
    </location>
</feature>
<evidence type="ECO:0000256" key="6">
    <source>
        <dbReference type="ARBA" id="ARBA00022833"/>
    </source>
</evidence>
<dbReference type="CDD" id="cd09327">
    <property type="entry name" value="LIM1_abLIM"/>
    <property type="match status" value="1"/>
</dbReference>
<comment type="subcellular location">
    <subcellularLocation>
        <location evidence="1">Cytoplasm</location>
    </subcellularLocation>
</comment>
<dbReference type="Pfam" id="PF00412">
    <property type="entry name" value="LIM"/>
    <property type="match status" value="4"/>
</dbReference>
<keyword evidence="7 12" id="KW-0440">LIM domain</keyword>
<dbReference type="SMART" id="SM00153">
    <property type="entry name" value="VHP"/>
    <property type="match status" value="1"/>
</dbReference>
<evidence type="ECO:0000256" key="2">
    <source>
        <dbReference type="ARBA" id="ARBA00022490"/>
    </source>
</evidence>
<feature type="domain" description="LIM zinc-binding" evidence="14">
    <location>
        <begin position="152"/>
        <end position="211"/>
    </location>
</feature>
<keyword evidence="17" id="KW-1185">Reference proteome</keyword>
<dbReference type="InterPro" id="IPR003128">
    <property type="entry name" value="Villin_headpiece"/>
</dbReference>
<dbReference type="InterPro" id="IPR032402">
    <property type="entry name" value="AbLIM_anchor"/>
</dbReference>
<accession>A0A8C4LD54</accession>
<feature type="compositionally biased region" description="Basic and acidic residues" evidence="13">
    <location>
        <begin position="270"/>
        <end position="279"/>
    </location>
</feature>
<evidence type="ECO:0000256" key="1">
    <source>
        <dbReference type="ARBA" id="ARBA00004496"/>
    </source>
</evidence>
<dbReference type="CDD" id="cd09329">
    <property type="entry name" value="LIM3_abLIM"/>
    <property type="match status" value="1"/>
</dbReference>
<name>A0A8C4LD54_EQUAS</name>
<feature type="compositionally biased region" description="Polar residues" evidence="13">
    <location>
        <begin position="422"/>
        <end position="437"/>
    </location>
</feature>
<organism evidence="16 17">
    <name type="scientific">Equus asinus</name>
    <name type="common">Donkey</name>
    <name type="synonym">Equus africanus asinus</name>
    <dbReference type="NCBI Taxonomy" id="9793"/>
    <lineage>
        <taxon>Eukaryota</taxon>
        <taxon>Metazoa</taxon>
        <taxon>Chordata</taxon>
        <taxon>Craniata</taxon>
        <taxon>Vertebrata</taxon>
        <taxon>Euteleostomi</taxon>
        <taxon>Mammalia</taxon>
        <taxon>Eutheria</taxon>
        <taxon>Laurasiatheria</taxon>
        <taxon>Perissodactyla</taxon>
        <taxon>Equidae</taxon>
        <taxon>Equus</taxon>
    </lineage>
</organism>
<dbReference type="FunFam" id="1.10.950.10:FF:000001">
    <property type="entry name" value="actin-binding LIM protein 1 isoform X2"/>
    <property type="match status" value="1"/>
</dbReference>
<dbReference type="Proteomes" id="UP000694387">
    <property type="component" value="Chromosome 3"/>
</dbReference>
<evidence type="ECO:0000259" key="14">
    <source>
        <dbReference type="PROSITE" id="PS50023"/>
    </source>
</evidence>
<evidence type="ECO:0000256" key="4">
    <source>
        <dbReference type="ARBA" id="ARBA00022723"/>
    </source>
</evidence>
<evidence type="ECO:0000256" key="10">
    <source>
        <dbReference type="ARBA" id="ARBA00071022"/>
    </source>
</evidence>
<gene>
    <name evidence="16" type="primary">ABLIM2</name>
</gene>